<gene>
    <name evidence="1" type="ORF">GMD82_11275</name>
    <name evidence="2" type="ORF">GME02_15170</name>
</gene>
<proteinExistence type="predicted"/>
<comment type="caution">
    <text evidence="2">The sequence shown here is derived from an EMBL/GenBank/DDBJ whole genome shotgun (WGS) entry which is preliminary data.</text>
</comment>
<keyword evidence="3" id="KW-1185">Reference proteome</keyword>
<organism evidence="2 4">
    <name type="scientific">Parabacteroides merdae</name>
    <dbReference type="NCBI Taxonomy" id="46503"/>
    <lineage>
        <taxon>Bacteria</taxon>
        <taxon>Pseudomonadati</taxon>
        <taxon>Bacteroidota</taxon>
        <taxon>Bacteroidia</taxon>
        <taxon>Bacteroidales</taxon>
        <taxon>Tannerellaceae</taxon>
        <taxon>Parabacteroides</taxon>
    </lineage>
</organism>
<protein>
    <submittedName>
        <fullName evidence="2">DUF2851 family protein</fullName>
    </submittedName>
</protein>
<name>A0A3E4ZUL8_9BACT</name>
<evidence type="ECO:0000313" key="4">
    <source>
        <dbReference type="Proteomes" id="UP000482671"/>
    </source>
</evidence>
<dbReference type="Pfam" id="PF11013">
    <property type="entry name" value="DUF2851"/>
    <property type="match status" value="1"/>
</dbReference>
<evidence type="ECO:0000313" key="3">
    <source>
        <dbReference type="Proteomes" id="UP000434916"/>
    </source>
</evidence>
<dbReference type="Proteomes" id="UP000434916">
    <property type="component" value="Unassembled WGS sequence"/>
</dbReference>
<evidence type="ECO:0000313" key="1">
    <source>
        <dbReference type="EMBL" id="MTU40040.1"/>
    </source>
</evidence>
<dbReference type="EMBL" id="WNDD01000017">
    <property type="protein sequence ID" value="MTV02953.1"/>
    <property type="molecule type" value="Genomic_DNA"/>
</dbReference>
<dbReference type="STRING" id="46503.ERS852463_01259"/>
<evidence type="ECO:0000313" key="2">
    <source>
        <dbReference type="EMBL" id="MTV02953.1"/>
    </source>
</evidence>
<dbReference type="RefSeq" id="WP_022321534.1">
    <property type="nucleotide sequence ID" value="NZ_JADMOA010000015.1"/>
</dbReference>
<dbReference type="InterPro" id="IPR021272">
    <property type="entry name" value="DUF2851"/>
</dbReference>
<dbReference type="AlphaFoldDB" id="A0A3E4ZUL8"/>
<reference evidence="3 4" key="1">
    <citation type="journal article" date="2019" name="Nat. Med.">
        <title>A library of human gut bacterial isolates paired with longitudinal multiomics data enables mechanistic microbiome research.</title>
        <authorList>
            <person name="Poyet M."/>
            <person name="Groussin M."/>
            <person name="Gibbons S.M."/>
            <person name="Avila-Pacheco J."/>
            <person name="Jiang X."/>
            <person name="Kearney S.M."/>
            <person name="Perrotta A.R."/>
            <person name="Berdy B."/>
            <person name="Zhao S."/>
            <person name="Lieberman T.D."/>
            <person name="Swanson P.K."/>
            <person name="Smith M."/>
            <person name="Roesemann S."/>
            <person name="Alexander J.E."/>
            <person name="Rich S.A."/>
            <person name="Livny J."/>
            <person name="Vlamakis H."/>
            <person name="Clish C."/>
            <person name="Bullock K."/>
            <person name="Deik A."/>
            <person name="Scott J."/>
            <person name="Pierce K.A."/>
            <person name="Xavier R.J."/>
            <person name="Alm E.J."/>
        </authorList>
    </citation>
    <scope>NUCLEOTIDE SEQUENCE [LARGE SCALE GENOMIC DNA]</scope>
    <source>
        <strain evidence="2 4">BIOML-A11</strain>
        <strain evidence="1 3">BIOML-A29</strain>
    </source>
</reference>
<accession>A0A3E4ZUL8</accession>
<dbReference type="Proteomes" id="UP000482671">
    <property type="component" value="Unassembled WGS sequence"/>
</dbReference>
<sequence>MERLLHYVWKYKLYAATPLITTEGRPVQVIDPGMQNTDAGPDFFNAKIKIDGTLWVGSVEIHDKSSDWLLHHHDTDKAYDCVILHIIGFNDFQPVRTNGNPIPQMLLTVPENILRSIDWLLYREAALPCLDHITGIAPLHIACWMEALLSERLERKTHDIFLLLDAYQTDWNEVFYITLTRNFGFGVNNDAFERLAKSLPLRCIQKQRNSHSQIEAMLFGQAGMLEEENDDHYYRLLQREYDFLRHKFGLSPMEDFVFKNLRTRPVNFPYLKVAQLAALWVRYDTLFSAILEARSTGEIKKYFRIPPSGYWETHYHFRYASPRKEKTIGENALNILLINTVVPMLFAYGLHNKRPEYCERATRLLESIPPEKNTIVTTFYNAGITVRHAGDSQALIQLKREYCEKKKCLYCRIGFRMLKTTIGQKSV</sequence>
<dbReference type="EMBL" id="WNCN01000013">
    <property type="protein sequence ID" value="MTU40040.1"/>
    <property type="molecule type" value="Genomic_DNA"/>
</dbReference>